<evidence type="ECO:0000256" key="1">
    <source>
        <dbReference type="ARBA" id="ARBA00004651"/>
    </source>
</evidence>
<keyword evidence="8" id="KW-0418">Kinase</keyword>
<dbReference type="PROSITE" id="PS51103">
    <property type="entry name" value="PTS_EIIC_TYPE_1"/>
    <property type="match status" value="1"/>
</dbReference>
<keyword evidence="2" id="KW-0813">Transport</keyword>
<keyword evidence="10 12" id="KW-0472">Membrane</keyword>
<evidence type="ECO:0000313" key="15">
    <source>
        <dbReference type="EMBL" id="MEO1771542.1"/>
    </source>
</evidence>
<feature type="active site" description="Phosphocysteine intermediate; for EIIB activity" evidence="11">
    <location>
        <position position="470"/>
    </location>
</feature>
<feature type="transmembrane region" description="Helical" evidence="12">
    <location>
        <begin position="324"/>
        <end position="340"/>
    </location>
</feature>
<feature type="transmembrane region" description="Helical" evidence="12">
    <location>
        <begin position="144"/>
        <end position="163"/>
    </location>
</feature>
<evidence type="ECO:0000259" key="13">
    <source>
        <dbReference type="PROSITE" id="PS51098"/>
    </source>
</evidence>
<feature type="transmembrane region" description="Helical" evidence="12">
    <location>
        <begin position="12"/>
        <end position="31"/>
    </location>
</feature>
<keyword evidence="3" id="KW-1003">Cell membrane</keyword>
<dbReference type="InterPro" id="IPR013013">
    <property type="entry name" value="PTS_EIIC_1"/>
</dbReference>
<evidence type="ECO:0000256" key="4">
    <source>
        <dbReference type="ARBA" id="ARBA00022597"/>
    </source>
</evidence>
<dbReference type="Pfam" id="PF02378">
    <property type="entry name" value="PTS_EIIC"/>
    <property type="match status" value="1"/>
</dbReference>
<feature type="transmembrane region" description="Helical" evidence="12">
    <location>
        <begin position="399"/>
        <end position="418"/>
    </location>
</feature>
<feature type="transmembrane region" description="Helical" evidence="12">
    <location>
        <begin position="85"/>
        <end position="105"/>
    </location>
</feature>
<feature type="domain" description="PTS EIIC type-1" evidence="14">
    <location>
        <begin position="1"/>
        <end position="434"/>
    </location>
</feature>
<dbReference type="InterPro" id="IPR001996">
    <property type="entry name" value="PTS_IIB_1"/>
</dbReference>
<keyword evidence="16" id="KW-1185">Reference proteome</keyword>
<dbReference type="Pfam" id="PF00367">
    <property type="entry name" value="PTS_EIIB"/>
    <property type="match status" value="1"/>
</dbReference>
<name>A0ABV0ESB8_9ENTE</name>
<dbReference type="Gene3D" id="3.30.1360.60">
    <property type="entry name" value="Glucose permease domain IIB"/>
    <property type="match status" value="1"/>
</dbReference>
<keyword evidence="5" id="KW-0808">Transferase</keyword>
<evidence type="ECO:0000256" key="10">
    <source>
        <dbReference type="ARBA" id="ARBA00023136"/>
    </source>
</evidence>
<gene>
    <name evidence="15" type="ORF">JZO67_003523</name>
</gene>
<dbReference type="CDD" id="cd00212">
    <property type="entry name" value="PTS_IIB_glc"/>
    <property type="match status" value="1"/>
</dbReference>
<evidence type="ECO:0000256" key="6">
    <source>
        <dbReference type="ARBA" id="ARBA00022683"/>
    </source>
</evidence>
<dbReference type="RefSeq" id="WP_347298918.1">
    <property type="nucleotide sequence ID" value="NZ_JAFREL020000003.1"/>
</dbReference>
<evidence type="ECO:0000256" key="3">
    <source>
        <dbReference type="ARBA" id="ARBA00022475"/>
    </source>
</evidence>
<dbReference type="InterPro" id="IPR036878">
    <property type="entry name" value="Glu_permease_IIB"/>
</dbReference>
<accession>A0ABV0ESB8</accession>
<dbReference type="PANTHER" id="PTHR30009:SF24">
    <property type="entry name" value="PTS SYSTEM, IIBC COMPONENT"/>
    <property type="match status" value="1"/>
</dbReference>
<sequence>MRTYVQKLGKSLMGPLSIIVASGLLLGIVSILQNPTLVGEGFANATIIQGIVGGVQTVVGTMFGLLPILFAISVAIGMSHEDKEIAAFSVVIAFILFHVVINYLLKLKGIDADNTTVEHLMENGMSQIRAVETSNMYETMLGTFTYRMGVFGGIITGLWTAMIHNRYHTKQLPTAFSFFSGNRFVPIMIILTIPIVSIISYFVWPFFNTAINALGGLIGNSGVIGTFLYGFSERLLIPTGLHHVLNQLIRFTPIGGTATIDGETISGALTIFNAELAAPVKDMEIMRNATRFLTQGTHPFMVFGLPAACYAMYKTSYLTQRPKIKGMLIAAAATSFVTGITEPIEFAFIFISPILWVFHAFMSGLSFMIMNLLGVAVGNAGGGMIDLAIFGILQGTYTRWYLVVALGLVYAVVYYFVFKYVIERFDIKTPGRSKDDVLEDADEEVAGSELGSLIMQALGGFDNIKEIDNCISRLRLVLEDTSIINEQRLKKTGSMGIVRIDEKNLQVVYGGKVENAARSLKNEMKSIKRNQ</sequence>
<evidence type="ECO:0000313" key="16">
    <source>
        <dbReference type="Proteomes" id="UP000664357"/>
    </source>
</evidence>
<evidence type="ECO:0000256" key="9">
    <source>
        <dbReference type="ARBA" id="ARBA00022989"/>
    </source>
</evidence>
<feature type="domain" description="PTS EIIB type-1" evidence="13">
    <location>
        <begin position="448"/>
        <end position="530"/>
    </location>
</feature>
<evidence type="ECO:0000256" key="11">
    <source>
        <dbReference type="PROSITE-ProRule" id="PRU00421"/>
    </source>
</evidence>
<reference evidence="15 16" key="1">
    <citation type="submission" date="2024-02" db="EMBL/GenBank/DDBJ databases">
        <title>The Genome Sequence of Enterococcus sp. DIV0159.</title>
        <authorList>
            <person name="Earl A."/>
            <person name="Manson A."/>
            <person name="Gilmore M."/>
            <person name="Sanders J."/>
            <person name="Shea T."/>
            <person name="Howe W."/>
            <person name="Livny J."/>
            <person name="Cuomo C."/>
            <person name="Neafsey D."/>
            <person name="Birren B."/>
        </authorList>
    </citation>
    <scope>NUCLEOTIDE SEQUENCE [LARGE SCALE GENOMIC DNA]</scope>
    <source>
        <strain evidence="15 16">665A</strain>
    </source>
</reference>
<protein>
    <submittedName>
        <fullName evidence="15">PTS system, maltose/glucose-specific IIB component</fullName>
    </submittedName>
</protein>
<organism evidence="15 16">
    <name type="scientific">Candidatus Enterococcus ferrettii</name>
    <dbReference type="NCBI Taxonomy" id="2815324"/>
    <lineage>
        <taxon>Bacteria</taxon>
        <taxon>Bacillati</taxon>
        <taxon>Bacillota</taxon>
        <taxon>Bacilli</taxon>
        <taxon>Lactobacillales</taxon>
        <taxon>Enterococcaceae</taxon>
        <taxon>Enterococcus</taxon>
    </lineage>
</organism>
<evidence type="ECO:0000256" key="7">
    <source>
        <dbReference type="ARBA" id="ARBA00022692"/>
    </source>
</evidence>
<dbReference type="PANTHER" id="PTHR30009">
    <property type="entry name" value="CYTOCHROME C-TYPE SYNTHESIS PROTEIN AND PTS TRANSMEMBRANE COMPONENT"/>
    <property type="match status" value="1"/>
</dbReference>
<evidence type="ECO:0000256" key="12">
    <source>
        <dbReference type="SAM" id="Phobius"/>
    </source>
</evidence>
<evidence type="ECO:0000256" key="8">
    <source>
        <dbReference type="ARBA" id="ARBA00022777"/>
    </source>
</evidence>
<feature type="transmembrane region" description="Helical" evidence="12">
    <location>
        <begin position="51"/>
        <end position="78"/>
    </location>
</feature>
<keyword evidence="9 12" id="KW-1133">Transmembrane helix</keyword>
<evidence type="ECO:0000259" key="14">
    <source>
        <dbReference type="PROSITE" id="PS51103"/>
    </source>
</evidence>
<proteinExistence type="predicted"/>
<comment type="subcellular location">
    <subcellularLocation>
        <location evidence="1">Cell membrane</location>
        <topology evidence="1">Multi-pass membrane protein</topology>
    </subcellularLocation>
</comment>
<comment type="caution">
    <text evidence="15">The sequence shown here is derived from an EMBL/GenBank/DDBJ whole genome shotgun (WGS) entry which is preliminary data.</text>
</comment>
<dbReference type="InterPro" id="IPR018113">
    <property type="entry name" value="PTrfase_EIIB_Cys"/>
</dbReference>
<evidence type="ECO:0000256" key="2">
    <source>
        <dbReference type="ARBA" id="ARBA00022448"/>
    </source>
</evidence>
<evidence type="ECO:0000256" key="5">
    <source>
        <dbReference type="ARBA" id="ARBA00022679"/>
    </source>
</evidence>
<dbReference type="InterPro" id="IPR050429">
    <property type="entry name" value="PTS_Glucose_EIICBA"/>
</dbReference>
<dbReference type="Proteomes" id="UP000664357">
    <property type="component" value="Unassembled WGS sequence"/>
</dbReference>
<dbReference type="NCBIfam" id="TIGR00826">
    <property type="entry name" value="EIIB_glc"/>
    <property type="match status" value="1"/>
</dbReference>
<feature type="transmembrane region" description="Helical" evidence="12">
    <location>
        <begin position="372"/>
        <end position="393"/>
    </location>
</feature>
<dbReference type="InterPro" id="IPR003352">
    <property type="entry name" value="PTS_EIIC"/>
</dbReference>
<feature type="transmembrane region" description="Helical" evidence="12">
    <location>
        <begin position="210"/>
        <end position="231"/>
    </location>
</feature>
<keyword evidence="4" id="KW-0762">Sugar transport</keyword>
<dbReference type="EMBL" id="JAFREL020000003">
    <property type="protein sequence ID" value="MEO1771542.1"/>
    <property type="molecule type" value="Genomic_DNA"/>
</dbReference>
<dbReference type="PROSITE" id="PS51098">
    <property type="entry name" value="PTS_EIIB_TYPE_1"/>
    <property type="match status" value="1"/>
</dbReference>
<keyword evidence="6" id="KW-0598">Phosphotransferase system</keyword>
<keyword evidence="7 12" id="KW-0812">Transmembrane</keyword>
<dbReference type="SUPFAM" id="SSF55604">
    <property type="entry name" value="Glucose permease domain IIB"/>
    <property type="match status" value="1"/>
</dbReference>
<feature type="transmembrane region" description="Helical" evidence="12">
    <location>
        <begin position="184"/>
        <end position="204"/>
    </location>
</feature>